<accession>A0A135I989</accession>
<dbReference type="Pfam" id="PF14340">
    <property type="entry name" value="DUF4395"/>
    <property type="match status" value="1"/>
</dbReference>
<dbReference type="STRING" id="294935.ATN88_19550"/>
<name>A0A135I989_9GAMM</name>
<dbReference type="OrthoDB" id="9783675at2"/>
<gene>
    <name evidence="3" type="ORF">ATN88_19550</name>
</gene>
<dbReference type="InterPro" id="IPR025508">
    <property type="entry name" value="DUF4395"/>
</dbReference>
<feature type="transmembrane region" description="Helical" evidence="1">
    <location>
        <begin position="112"/>
        <end position="130"/>
    </location>
</feature>
<proteinExistence type="predicted"/>
<dbReference type="AlphaFoldDB" id="A0A135I989"/>
<keyword evidence="4" id="KW-1185">Reference proteome</keyword>
<feature type="transmembrane region" description="Helical" evidence="1">
    <location>
        <begin position="78"/>
        <end position="100"/>
    </location>
</feature>
<comment type="caution">
    <text evidence="3">The sequence shown here is derived from an EMBL/GenBank/DDBJ whole genome shotgun (WGS) entry which is preliminary data.</text>
</comment>
<dbReference type="Proteomes" id="UP000070529">
    <property type="component" value="Unassembled WGS sequence"/>
</dbReference>
<feature type="transmembrane region" description="Helical" evidence="1">
    <location>
        <begin position="136"/>
        <end position="163"/>
    </location>
</feature>
<organism evidence="3 4">
    <name type="scientific">Enterovibrio coralii</name>
    <dbReference type="NCBI Taxonomy" id="294935"/>
    <lineage>
        <taxon>Bacteria</taxon>
        <taxon>Pseudomonadati</taxon>
        <taxon>Pseudomonadota</taxon>
        <taxon>Gammaproteobacteria</taxon>
        <taxon>Vibrionales</taxon>
        <taxon>Vibrionaceae</taxon>
        <taxon>Enterovibrio</taxon>
    </lineage>
</organism>
<keyword evidence="1" id="KW-0472">Membrane</keyword>
<keyword evidence="1" id="KW-1133">Transmembrane helix</keyword>
<protein>
    <recommendedName>
        <fullName evidence="2">DUF4395 domain-containing protein</fullName>
    </recommendedName>
</protein>
<keyword evidence="1" id="KW-0812">Transmembrane</keyword>
<dbReference type="RefSeq" id="WP_067414654.1">
    <property type="nucleotide sequence ID" value="NZ_LNTY01000030.1"/>
</dbReference>
<feature type="domain" description="DUF4395" evidence="2">
    <location>
        <begin position="32"/>
        <end position="164"/>
    </location>
</feature>
<evidence type="ECO:0000256" key="1">
    <source>
        <dbReference type="SAM" id="Phobius"/>
    </source>
</evidence>
<dbReference type="EMBL" id="LNTY01000030">
    <property type="protein sequence ID" value="KXF82023.1"/>
    <property type="molecule type" value="Genomic_DNA"/>
</dbReference>
<evidence type="ECO:0000313" key="3">
    <source>
        <dbReference type="EMBL" id="KXF82023.1"/>
    </source>
</evidence>
<evidence type="ECO:0000259" key="2">
    <source>
        <dbReference type="Pfam" id="PF14340"/>
    </source>
</evidence>
<reference evidence="3 4" key="1">
    <citation type="submission" date="2015-11" db="EMBL/GenBank/DDBJ databases">
        <title>Genomic Taxonomy of the Vibrionaceae.</title>
        <authorList>
            <person name="Gomez-Gil B."/>
            <person name="Enciso-Ibarra J."/>
        </authorList>
    </citation>
    <scope>NUCLEOTIDE SEQUENCE [LARGE SCALE GENOMIC DNA]</scope>
    <source>
        <strain evidence="3 4">CAIM 912</strain>
    </source>
</reference>
<evidence type="ECO:0000313" key="4">
    <source>
        <dbReference type="Proteomes" id="UP000070529"/>
    </source>
</evidence>
<sequence length="175" mass="19137">MPVQGTTPRATFLTSPIFAMGESIPGEKGLRINEAATRARAGLLNILSALTMFILYVSPESNPIAYVAPYVIFDMTMAALFGLTPLSPSGLIGTAITLKAKPVWKPTQPKRFAWSLGALMGMACLAFWWMALPNVWLYAVLGVCFMLTWLEAVLGFCVGCWMYDKLFGCEPCQPD</sequence>
<feature type="transmembrane region" description="Helical" evidence="1">
    <location>
        <begin position="41"/>
        <end position="58"/>
    </location>
</feature>